<dbReference type="Gene3D" id="2.40.170.20">
    <property type="entry name" value="TonB-dependent receptor, beta-barrel domain"/>
    <property type="match status" value="1"/>
</dbReference>
<feature type="signal peptide" evidence="4">
    <location>
        <begin position="1"/>
        <end position="19"/>
    </location>
</feature>
<dbReference type="SUPFAM" id="SSF56935">
    <property type="entry name" value="Porins"/>
    <property type="match status" value="1"/>
</dbReference>
<protein>
    <submittedName>
        <fullName evidence="6">Outer membrane receptor proteins, mostly Fe transport</fullName>
    </submittedName>
</protein>
<evidence type="ECO:0000259" key="5">
    <source>
        <dbReference type="Pfam" id="PF14905"/>
    </source>
</evidence>
<keyword evidence="4" id="KW-0732">Signal</keyword>
<dbReference type="OrthoDB" id="1682379at2"/>
<dbReference type="AlphaFoldDB" id="A0A1N7LXL4"/>
<evidence type="ECO:0000313" key="7">
    <source>
        <dbReference type="Proteomes" id="UP000186026"/>
    </source>
</evidence>
<keyword evidence="7" id="KW-1185">Reference proteome</keyword>
<dbReference type="Proteomes" id="UP000186026">
    <property type="component" value="Unassembled WGS sequence"/>
</dbReference>
<sequence>MKKLIACVFLLLFGASIHAAAQNSRWSLMGKLQDSQSEALRSATVTLLSTADSTLLAFGISDAKGAFEIRNISEESCLVQVTFMGMETFYSLVERPENSLSLDLGIIQMKEKTADLDEFTIQDIAPITIKKDTIEYHADAFKTQPNANVEELLKRLPGVEVDQEGNIKAQGETVNRILVDGKEFFGTDPKLATKNLLAEAIEKVQILDRRSEQSQFTGIDDGQREKTINLKLKEDFKKGFFGNFTGGYGEDQRYKLQGNLNRFSENQQLSFLGLSNNINEQGFSIADYLNFQGGVQSMGAAGGQVRVTVGGLGGGSAGIPINSGQRMNGIMDSHAYGANVNQDFSKNTQLRSSYFFNQLNHQISQDIDRLNFFPSGDFTFEERSIQDNASSNHRLNLIVDHRIDSLNSFRSTTNAQITQSDRFGRSETANRDLDGNILNSGERTNLTFGDTYQANTEMLLRHRFNKPGQTISANLTFGINASDFDGLLSATNEFFGEAPSVEVIEQENRQQNQAINYGANVSYTSPLGGRKYLELVYNFRQNRSEVDRAVYDRDGENLVFNQALSNRFNAVYTYHRPGANVSYNAGKYNLVAGLALQATTLNGELLLFDETVSNNFQNLLPSLRMNYSMSNTKNLVFNYQTSVNEPNIEQLQPVINNADPLNIYVGNPTLRPAYNHRWQVNYNSFDMGKFINIFANGFANFTENAIVNAQSIDERQVRTITPVNVRNNMLFGGTVNLGFPIPSLNSRFNLGPNINYSNGYNQINELEDRIQINNLGGNLRYDFTWKENVNLGLSSNISRQSTAYTFNPQQNQLFFNQNYNVDLGLTFLEKYAFAANFNYLKFNSRTTDFNEAIPLLNISLSRFILKNNMGEIKISGNNLLDQNIGVSQRADVNFIEQSVTNNLGRIIMLSFTYKLNSRLNPLNSLGRPGSAGPVRIMRM</sequence>
<evidence type="ECO:0000256" key="2">
    <source>
        <dbReference type="ARBA" id="ARBA00023136"/>
    </source>
</evidence>
<dbReference type="EMBL" id="FTOP01000004">
    <property type="protein sequence ID" value="SIS78441.1"/>
    <property type="molecule type" value="Genomic_DNA"/>
</dbReference>
<feature type="domain" description="Outer membrane protein beta-barrel" evidence="5">
    <location>
        <begin position="462"/>
        <end position="773"/>
    </location>
</feature>
<accession>A0A1N7LXL4</accession>
<dbReference type="InterPro" id="IPR041700">
    <property type="entry name" value="OMP_b-brl_3"/>
</dbReference>
<evidence type="ECO:0000256" key="4">
    <source>
        <dbReference type="SAM" id="SignalP"/>
    </source>
</evidence>
<dbReference type="Pfam" id="PF14905">
    <property type="entry name" value="OMP_b-brl_3"/>
    <property type="match status" value="1"/>
</dbReference>
<gene>
    <name evidence="6" type="ORF">SAMN05421761_104191</name>
</gene>
<keyword evidence="3" id="KW-0998">Cell outer membrane</keyword>
<name>A0A1N7LXL4_9BACT</name>
<proteinExistence type="predicted"/>
<keyword evidence="2" id="KW-0472">Membrane</keyword>
<dbReference type="InterPro" id="IPR008969">
    <property type="entry name" value="CarboxyPept-like_regulatory"/>
</dbReference>
<dbReference type="InterPro" id="IPR036942">
    <property type="entry name" value="Beta-barrel_TonB_sf"/>
</dbReference>
<dbReference type="STRING" id="529505.SAMN05421761_104191"/>
<evidence type="ECO:0000256" key="3">
    <source>
        <dbReference type="ARBA" id="ARBA00023237"/>
    </source>
</evidence>
<evidence type="ECO:0000313" key="6">
    <source>
        <dbReference type="EMBL" id="SIS78441.1"/>
    </source>
</evidence>
<keyword evidence="6" id="KW-0675">Receptor</keyword>
<dbReference type="SUPFAM" id="SSF49464">
    <property type="entry name" value="Carboxypeptidase regulatory domain-like"/>
    <property type="match status" value="1"/>
</dbReference>
<dbReference type="GO" id="GO:0009279">
    <property type="term" value="C:cell outer membrane"/>
    <property type="evidence" value="ECO:0007669"/>
    <property type="project" value="UniProtKB-SubCell"/>
</dbReference>
<reference evidence="7" key="1">
    <citation type="submission" date="2017-01" db="EMBL/GenBank/DDBJ databases">
        <authorList>
            <person name="Varghese N."/>
            <person name="Submissions S."/>
        </authorList>
    </citation>
    <scope>NUCLEOTIDE SEQUENCE [LARGE SCALE GENOMIC DNA]</scope>
    <source>
        <strain evidence="7">DSM 46698</strain>
    </source>
</reference>
<evidence type="ECO:0000256" key="1">
    <source>
        <dbReference type="ARBA" id="ARBA00004442"/>
    </source>
</evidence>
<dbReference type="RefSeq" id="WP_076499873.1">
    <property type="nucleotide sequence ID" value="NZ_FTOP01000004.1"/>
</dbReference>
<feature type="chain" id="PRO_5012952817" evidence="4">
    <location>
        <begin position="20"/>
        <end position="939"/>
    </location>
</feature>
<comment type="subcellular location">
    <subcellularLocation>
        <location evidence="1">Cell outer membrane</location>
    </subcellularLocation>
</comment>
<organism evidence="6 7">
    <name type="scientific">Belliella pelovolcani</name>
    <dbReference type="NCBI Taxonomy" id="529505"/>
    <lineage>
        <taxon>Bacteria</taxon>
        <taxon>Pseudomonadati</taxon>
        <taxon>Bacteroidota</taxon>
        <taxon>Cytophagia</taxon>
        <taxon>Cytophagales</taxon>
        <taxon>Cyclobacteriaceae</taxon>
        <taxon>Belliella</taxon>
    </lineage>
</organism>